<proteinExistence type="predicted"/>
<keyword evidence="14" id="KW-0229">DNA integration</keyword>
<feature type="domain" description="Integrase catalytic" evidence="23">
    <location>
        <begin position="561"/>
        <end position="736"/>
    </location>
</feature>
<dbReference type="Pfam" id="PF25597">
    <property type="entry name" value="SH3_retrovirus"/>
    <property type="match status" value="1"/>
</dbReference>
<comment type="caution">
    <text evidence="24">The sequence shown here is derived from an EMBL/GenBank/DDBJ whole genome shotgun (WGS) entry which is preliminary data.</text>
</comment>
<evidence type="ECO:0000256" key="7">
    <source>
        <dbReference type="ARBA" id="ARBA00022723"/>
    </source>
</evidence>
<evidence type="ECO:0000256" key="22">
    <source>
        <dbReference type="SAM" id="MobiDB-lite"/>
    </source>
</evidence>
<comment type="function">
    <text evidence="1">The aspartyl protease (PR) mediates the proteolytic cleavages of the Gag and Gag-Pol polyproteins after assembly of the VLP.</text>
</comment>
<keyword evidence="5" id="KW-0548">Nucleotidyltransferase</keyword>
<keyword evidence="9" id="KW-0255">Endonuclease</keyword>
<keyword evidence="10" id="KW-0378">Hydrolase</keyword>
<feature type="region of interest" description="Disordered" evidence="22">
    <location>
        <begin position="822"/>
        <end position="930"/>
    </location>
</feature>
<keyword evidence="17" id="KW-0917">Virion maturation</keyword>
<dbReference type="InterPro" id="IPR057670">
    <property type="entry name" value="SH3_retrovirus"/>
</dbReference>
<evidence type="ECO:0000256" key="14">
    <source>
        <dbReference type="ARBA" id="ARBA00022908"/>
    </source>
</evidence>
<dbReference type="GO" id="GO:0003723">
    <property type="term" value="F:RNA binding"/>
    <property type="evidence" value="ECO:0007669"/>
    <property type="project" value="UniProtKB-KW"/>
</dbReference>
<keyword evidence="12" id="KW-0460">Magnesium</keyword>
<dbReference type="GO" id="GO:0005524">
    <property type="term" value="F:ATP binding"/>
    <property type="evidence" value="ECO:0007669"/>
    <property type="project" value="UniProtKB-KW"/>
</dbReference>
<keyword evidence="6" id="KW-0540">Nuclease</keyword>
<keyword evidence="3" id="KW-1188">Viral release from host cell</keyword>
<dbReference type="EMBL" id="JAACJM010000037">
    <property type="protein sequence ID" value="KAF5362706.1"/>
    <property type="molecule type" value="Genomic_DNA"/>
</dbReference>
<keyword evidence="4" id="KW-0645">Protease</keyword>
<reference evidence="24 25" key="1">
    <citation type="journal article" date="2020" name="ISME J.">
        <title>Uncovering the hidden diversity of litter-decomposition mechanisms in mushroom-forming fungi.</title>
        <authorList>
            <person name="Floudas D."/>
            <person name="Bentzer J."/>
            <person name="Ahren D."/>
            <person name="Johansson T."/>
            <person name="Persson P."/>
            <person name="Tunlid A."/>
        </authorList>
    </citation>
    <scope>NUCLEOTIDE SEQUENCE [LARGE SCALE GENOMIC DNA]</scope>
    <source>
        <strain evidence="24 25">CBS 291.85</strain>
    </source>
</reference>
<dbReference type="Pfam" id="PF07727">
    <property type="entry name" value="RVT_2"/>
    <property type="match status" value="1"/>
</dbReference>
<dbReference type="GO" id="GO:0032196">
    <property type="term" value="P:transposition"/>
    <property type="evidence" value="ECO:0007669"/>
    <property type="project" value="UniProtKB-KW"/>
</dbReference>
<evidence type="ECO:0000256" key="9">
    <source>
        <dbReference type="ARBA" id="ARBA00022759"/>
    </source>
</evidence>
<evidence type="ECO:0000313" key="24">
    <source>
        <dbReference type="EMBL" id="KAF5362706.1"/>
    </source>
</evidence>
<evidence type="ECO:0000256" key="16">
    <source>
        <dbReference type="ARBA" id="ARBA00022932"/>
    </source>
</evidence>
<comment type="catalytic activity">
    <reaction evidence="21">
        <text>DNA(n) + a 2'-deoxyribonucleoside 5'-triphosphate = DNA(n+1) + diphosphate</text>
        <dbReference type="Rhea" id="RHEA:22508"/>
        <dbReference type="Rhea" id="RHEA-COMP:17339"/>
        <dbReference type="Rhea" id="RHEA-COMP:17340"/>
        <dbReference type="ChEBI" id="CHEBI:33019"/>
        <dbReference type="ChEBI" id="CHEBI:61560"/>
        <dbReference type="ChEBI" id="CHEBI:173112"/>
        <dbReference type="EC" id="2.7.7.7"/>
    </reaction>
</comment>
<dbReference type="Pfam" id="PF22936">
    <property type="entry name" value="Pol_BBD"/>
    <property type="match status" value="1"/>
</dbReference>
<dbReference type="Gene3D" id="3.30.420.10">
    <property type="entry name" value="Ribonuclease H-like superfamily/Ribonuclease H"/>
    <property type="match status" value="1"/>
</dbReference>
<feature type="compositionally biased region" description="Basic and acidic residues" evidence="22">
    <location>
        <begin position="892"/>
        <end position="921"/>
    </location>
</feature>
<dbReference type="GO" id="GO:0003887">
    <property type="term" value="F:DNA-directed DNA polymerase activity"/>
    <property type="evidence" value="ECO:0007669"/>
    <property type="project" value="UniProtKB-KW"/>
</dbReference>
<keyword evidence="7" id="KW-0479">Metal-binding</keyword>
<evidence type="ECO:0000259" key="23">
    <source>
        <dbReference type="PROSITE" id="PS50994"/>
    </source>
</evidence>
<dbReference type="InterPro" id="IPR039537">
    <property type="entry name" value="Retrotran_Ty1/copia-like"/>
</dbReference>
<dbReference type="InterPro" id="IPR012337">
    <property type="entry name" value="RNaseH-like_sf"/>
</dbReference>
<keyword evidence="19" id="KW-0511">Multifunctional enzyme</keyword>
<evidence type="ECO:0000256" key="20">
    <source>
        <dbReference type="ARBA" id="ARBA00048173"/>
    </source>
</evidence>
<evidence type="ECO:0000256" key="3">
    <source>
        <dbReference type="ARBA" id="ARBA00022612"/>
    </source>
</evidence>
<dbReference type="GO" id="GO:0004519">
    <property type="term" value="F:endonuclease activity"/>
    <property type="evidence" value="ECO:0007669"/>
    <property type="project" value="UniProtKB-KW"/>
</dbReference>
<dbReference type="GO" id="GO:0046872">
    <property type="term" value="F:metal ion binding"/>
    <property type="evidence" value="ECO:0007669"/>
    <property type="project" value="UniProtKB-KW"/>
</dbReference>
<dbReference type="Proteomes" id="UP000559256">
    <property type="component" value="Unassembled WGS sequence"/>
</dbReference>
<evidence type="ECO:0000256" key="18">
    <source>
        <dbReference type="ARBA" id="ARBA00023172"/>
    </source>
</evidence>
<protein>
    <recommendedName>
        <fullName evidence="23">Integrase catalytic domain-containing protein</fullName>
    </recommendedName>
</protein>
<evidence type="ECO:0000256" key="8">
    <source>
        <dbReference type="ARBA" id="ARBA00022741"/>
    </source>
</evidence>
<keyword evidence="2" id="KW-0815">Transposition</keyword>
<keyword evidence="15" id="KW-0695">RNA-directed DNA polymerase</keyword>
<dbReference type="PANTHER" id="PTHR42648">
    <property type="entry name" value="TRANSPOSASE, PUTATIVE-RELATED"/>
    <property type="match status" value="1"/>
</dbReference>
<sequence length="1367" mass="153610">MSTAEDLFPTTNFEDLDSLYIASIFTLPNSHISTMSSTNNPSPIGNPSNYTTIQELPEDAKFNGENYVSWAASMLRRAKLKGLHLYWEGQITIPTEPSNFDTISPTPISSKTPNYLEYEIRESVAYLTIWDNVKNPDSLGFPEGKKSHELWEFLQKEYTLVSHLARQRREDALRSCRYIAGDITGDNGYMVKFRTLRKQATDVGAKIEDPQFLTLFLDSFPHTPEWIPTVGALLTDPSVTFNVAAGRLQEHVRLMGGSGGETGIDGLDKTKALQTQVEELMEKVKALQASKKGPANPDLLCSNCKRRGHTIDNCFREGGGKQGQYPAWWKGKKDVKIPVANNTSASSSPSSDDSPSILALSTSLSTPTRLPNKLPIRIIADSGATHHFFKQRSYFHTYTSHNDKGGSSHEDAQFDIVGKGDVKVEMVHNGVVYHLLFRNAYHAPSISNNLLSTGVLDKLGWTALLGKGRMIFKDTSGEEKFEAILNSGVYVMDAKLVPHTPNTALAAQLPADIRFLHRAGGHIMPERIEMASGLVDGVPEVKGARKKMGTCEDCKRAHTDKQHHPESTEVVTEANFRWYLDIWGPAQVMSIGGNLYALFGSDAGTSRDTVDLLKDRTALTLVEKLEVRRSTAETQTGRKLKRIRTDNAPEWRSHAFKAWVESHGIIHEFTAPYTSPSNGVAERGIGAMLNGTRAMLFDAGLSAQWWGQAMSTYIYVKNILPNTKGIVPEEKWTGQRQNVSHLVPFGSIGFAHIPAKTGRGKLDARGFKCQMVGYDGRKVYVVKRWESNEIYRTSDVAFEKSGGHWTSELEGENEDILFLAPTPKSVPSITDSIPDSTPPTPSSPSNPTNNEKTQLMPKAPEKRTRRTQAEIWGTAPTHSSARSRNLTQQFIESKEYEDREKEAHDRGEDWTRDSEEDRELLPEYDEEDSPTALKAQLDEVIEPDNTWVPHSYNEAMERPDLWMKPMEKELAKLDSRKAFTPVQRPRDAKIITTRWVYALRLDGNGKITERRARLVVRGYDQVKGIHYDDTWAIVARYESERFAIAIAAYEGMDLWSGDFTGAYLNARPQGVNYLALPEGFQERYSLRDGNDTVLLMNINIYGSMDAGNNWYKLLDERYRELGFRSNPADPCVRYRRTPLGSTITVTYTDDVTGVSTTEEDGKRARKEIAEQFEFRDYGEPDVVLGMTVRIHEDTGDVSLHQRPLIEKTLKAFGMTDCAAKHTPLSPGIEFIDSQPHPIPTSDKLFMVDKNYYSLIGALNHISQGTRPDIAFAVSLLQQYANDPRPIHWASALHLLAYLKTTAHLQITYRRRDVSRVPFLKFSHQYFFPIFHTVALTYTLPTNPPSNYPHGKLKPSFIIFTENSLACR</sequence>
<dbReference type="InterPro" id="IPR013103">
    <property type="entry name" value="RVT_2"/>
</dbReference>
<evidence type="ECO:0000256" key="21">
    <source>
        <dbReference type="ARBA" id="ARBA00049244"/>
    </source>
</evidence>
<dbReference type="GO" id="GO:0006508">
    <property type="term" value="P:proteolysis"/>
    <property type="evidence" value="ECO:0007669"/>
    <property type="project" value="UniProtKB-KW"/>
</dbReference>
<keyword evidence="16" id="KW-0808">Transferase</keyword>
<evidence type="ECO:0000256" key="2">
    <source>
        <dbReference type="ARBA" id="ARBA00022578"/>
    </source>
</evidence>
<dbReference type="PROSITE" id="PS50994">
    <property type="entry name" value="INTEGRASE"/>
    <property type="match status" value="1"/>
</dbReference>
<dbReference type="InterPro" id="IPR001584">
    <property type="entry name" value="Integrase_cat-core"/>
</dbReference>
<feature type="compositionally biased region" description="Polar residues" evidence="22">
    <location>
        <begin position="876"/>
        <end position="891"/>
    </location>
</feature>
<dbReference type="PANTHER" id="PTHR42648:SF11">
    <property type="entry name" value="TRANSPOSON TY4-P GAG-POL POLYPROTEIN"/>
    <property type="match status" value="1"/>
</dbReference>
<gene>
    <name evidence="24" type="ORF">D9758_011706</name>
</gene>
<keyword evidence="13" id="KW-0694">RNA-binding</keyword>
<evidence type="ECO:0000256" key="1">
    <source>
        <dbReference type="ARBA" id="ARBA00002180"/>
    </source>
</evidence>
<evidence type="ECO:0000256" key="10">
    <source>
        <dbReference type="ARBA" id="ARBA00022801"/>
    </source>
</evidence>
<dbReference type="GO" id="GO:0008233">
    <property type="term" value="F:peptidase activity"/>
    <property type="evidence" value="ECO:0007669"/>
    <property type="project" value="UniProtKB-KW"/>
</dbReference>
<evidence type="ECO:0000256" key="4">
    <source>
        <dbReference type="ARBA" id="ARBA00022670"/>
    </source>
</evidence>
<organism evidence="24 25">
    <name type="scientific">Tetrapyrgos nigripes</name>
    <dbReference type="NCBI Taxonomy" id="182062"/>
    <lineage>
        <taxon>Eukaryota</taxon>
        <taxon>Fungi</taxon>
        <taxon>Dikarya</taxon>
        <taxon>Basidiomycota</taxon>
        <taxon>Agaricomycotina</taxon>
        <taxon>Agaricomycetes</taxon>
        <taxon>Agaricomycetidae</taxon>
        <taxon>Agaricales</taxon>
        <taxon>Marasmiineae</taxon>
        <taxon>Marasmiaceae</taxon>
        <taxon>Tetrapyrgos</taxon>
    </lineage>
</organism>
<dbReference type="OrthoDB" id="7691805at2759"/>
<keyword evidence="8" id="KW-0547">Nucleotide-binding</keyword>
<dbReference type="GO" id="GO:0015074">
    <property type="term" value="P:DNA integration"/>
    <property type="evidence" value="ECO:0007669"/>
    <property type="project" value="UniProtKB-KW"/>
</dbReference>
<keyword evidence="25" id="KW-1185">Reference proteome</keyword>
<evidence type="ECO:0000313" key="25">
    <source>
        <dbReference type="Proteomes" id="UP000559256"/>
    </source>
</evidence>
<dbReference type="InterPro" id="IPR054722">
    <property type="entry name" value="PolX-like_BBD"/>
</dbReference>
<evidence type="ECO:0000256" key="15">
    <source>
        <dbReference type="ARBA" id="ARBA00022918"/>
    </source>
</evidence>
<name>A0A8H5LMK4_9AGAR</name>
<keyword evidence="18" id="KW-0233">DNA recombination</keyword>
<evidence type="ECO:0000256" key="11">
    <source>
        <dbReference type="ARBA" id="ARBA00022840"/>
    </source>
</evidence>
<dbReference type="GO" id="GO:0005634">
    <property type="term" value="C:nucleus"/>
    <property type="evidence" value="ECO:0007669"/>
    <property type="project" value="UniProtKB-ARBA"/>
</dbReference>
<comment type="catalytic activity">
    <reaction evidence="20">
        <text>DNA(n) + a 2'-deoxyribonucleoside 5'-triphosphate = DNA(n+1) + diphosphate</text>
        <dbReference type="Rhea" id="RHEA:22508"/>
        <dbReference type="Rhea" id="RHEA-COMP:17339"/>
        <dbReference type="Rhea" id="RHEA-COMP:17340"/>
        <dbReference type="ChEBI" id="CHEBI:33019"/>
        <dbReference type="ChEBI" id="CHEBI:61560"/>
        <dbReference type="ChEBI" id="CHEBI:173112"/>
        <dbReference type="EC" id="2.7.7.49"/>
    </reaction>
</comment>
<evidence type="ECO:0000256" key="19">
    <source>
        <dbReference type="ARBA" id="ARBA00023268"/>
    </source>
</evidence>
<dbReference type="GO" id="GO:0006310">
    <property type="term" value="P:DNA recombination"/>
    <property type="evidence" value="ECO:0007669"/>
    <property type="project" value="UniProtKB-KW"/>
</dbReference>
<evidence type="ECO:0000256" key="6">
    <source>
        <dbReference type="ARBA" id="ARBA00022722"/>
    </source>
</evidence>
<evidence type="ECO:0000256" key="12">
    <source>
        <dbReference type="ARBA" id="ARBA00022842"/>
    </source>
</evidence>
<keyword evidence="16" id="KW-0239">DNA-directed DNA polymerase</keyword>
<dbReference type="SUPFAM" id="SSF53098">
    <property type="entry name" value="Ribonuclease H-like"/>
    <property type="match status" value="1"/>
</dbReference>
<dbReference type="GO" id="GO:0003964">
    <property type="term" value="F:RNA-directed DNA polymerase activity"/>
    <property type="evidence" value="ECO:0007669"/>
    <property type="project" value="UniProtKB-KW"/>
</dbReference>
<keyword evidence="11" id="KW-0067">ATP-binding</keyword>
<evidence type="ECO:0000256" key="5">
    <source>
        <dbReference type="ARBA" id="ARBA00022695"/>
    </source>
</evidence>
<accession>A0A8H5LMK4</accession>
<evidence type="ECO:0000256" key="13">
    <source>
        <dbReference type="ARBA" id="ARBA00022884"/>
    </source>
</evidence>
<evidence type="ECO:0000256" key="17">
    <source>
        <dbReference type="ARBA" id="ARBA00023113"/>
    </source>
</evidence>
<dbReference type="InterPro" id="IPR036397">
    <property type="entry name" value="RNaseH_sf"/>
</dbReference>